<dbReference type="AlphaFoldDB" id="F4RI08"/>
<keyword evidence="4" id="KW-1185">Reference proteome</keyword>
<dbReference type="SUPFAM" id="SSF56112">
    <property type="entry name" value="Protein kinase-like (PK-like)"/>
    <property type="match status" value="1"/>
</dbReference>
<reference evidence="4" key="1">
    <citation type="journal article" date="2011" name="Proc. Natl. Acad. Sci. U.S.A.">
        <title>Obligate biotrophy features unraveled by the genomic analysis of rust fungi.</title>
        <authorList>
            <person name="Duplessis S."/>
            <person name="Cuomo C.A."/>
            <person name="Lin Y.-C."/>
            <person name="Aerts A."/>
            <person name="Tisserant E."/>
            <person name="Veneault-Fourrey C."/>
            <person name="Joly D.L."/>
            <person name="Hacquard S."/>
            <person name="Amselem J."/>
            <person name="Cantarel B.L."/>
            <person name="Chiu R."/>
            <person name="Coutinho P.M."/>
            <person name="Feau N."/>
            <person name="Field M."/>
            <person name="Frey P."/>
            <person name="Gelhaye E."/>
            <person name="Goldberg J."/>
            <person name="Grabherr M.G."/>
            <person name="Kodira C.D."/>
            <person name="Kohler A."/>
            <person name="Kuees U."/>
            <person name="Lindquist E.A."/>
            <person name="Lucas S.M."/>
            <person name="Mago R."/>
            <person name="Mauceli E."/>
            <person name="Morin E."/>
            <person name="Murat C."/>
            <person name="Pangilinan J.L."/>
            <person name="Park R."/>
            <person name="Pearson M."/>
            <person name="Quesneville H."/>
            <person name="Rouhier N."/>
            <person name="Sakthikumar S."/>
            <person name="Salamov A.A."/>
            <person name="Schmutz J."/>
            <person name="Selles B."/>
            <person name="Shapiro H."/>
            <person name="Tanguay P."/>
            <person name="Tuskan G.A."/>
            <person name="Henrissat B."/>
            <person name="Van de Peer Y."/>
            <person name="Rouze P."/>
            <person name="Ellis J.G."/>
            <person name="Dodds P.N."/>
            <person name="Schein J.E."/>
            <person name="Zhong S."/>
            <person name="Hamelin R.C."/>
            <person name="Grigoriev I.V."/>
            <person name="Szabo L.J."/>
            <person name="Martin F."/>
        </authorList>
    </citation>
    <scope>NUCLEOTIDE SEQUENCE [LARGE SCALE GENOMIC DNA]</scope>
    <source>
        <strain evidence="4">98AG31 / pathotype 3-4-7</strain>
    </source>
</reference>
<dbReference type="OrthoDB" id="5872528at2759"/>
<proteinExistence type="predicted"/>
<dbReference type="InterPro" id="IPR000719">
    <property type="entry name" value="Prot_kinase_dom"/>
</dbReference>
<dbReference type="GO" id="GO:0005524">
    <property type="term" value="F:ATP binding"/>
    <property type="evidence" value="ECO:0007669"/>
    <property type="project" value="UniProtKB-UniRule"/>
</dbReference>
<dbReference type="PROSITE" id="PS00107">
    <property type="entry name" value="PROTEIN_KINASE_ATP"/>
    <property type="match status" value="1"/>
</dbReference>
<keyword evidence="1" id="KW-0547">Nucleotide-binding</keyword>
<gene>
    <name evidence="3" type="ORF">MELLADRAFT_85232</name>
</gene>
<dbReference type="PROSITE" id="PS50011">
    <property type="entry name" value="PROTEIN_KINASE_DOM"/>
    <property type="match status" value="1"/>
</dbReference>
<feature type="binding site" evidence="1">
    <location>
        <position position="70"/>
    </location>
    <ligand>
        <name>ATP</name>
        <dbReference type="ChEBI" id="CHEBI:30616"/>
    </ligand>
</feature>
<dbReference type="Proteomes" id="UP000001072">
    <property type="component" value="Unassembled WGS sequence"/>
</dbReference>
<evidence type="ECO:0000313" key="4">
    <source>
        <dbReference type="Proteomes" id="UP000001072"/>
    </source>
</evidence>
<organism evidence="4">
    <name type="scientific">Melampsora larici-populina (strain 98AG31 / pathotype 3-4-7)</name>
    <name type="common">Poplar leaf rust fungus</name>
    <dbReference type="NCBI Taxonomy" id="747676"/>
    <lineage>
        <taxon>Eukaryota</taxon>
        <taxon>Fungi</taxon>
        <taxon>Dikarya</taxon>
        <taxon>Basidiomycota</taxon>
        <taxon>Pucciniomycotina</taxon>
        <taxon>Pucciniomycetes</taxon>
        <taxon>Pucciniales</taxon>
        <taxon>Melampsoraceae</taxon>
        <taxon>Melampsora</taxon>
    </lineage>
</organism>
<dbReference type="VEuPathDB" id="FungiDB:MELLADRAFT_85232"/>
<accession>F4RI08</accession>
<dbReference type="RefSeq" id="XP_007408802.1">
    <property type="nucleotide sequence ID" value="XM_007408740.1"/>
</dbReference>
<protein>
    <recommendedName>
        <fullName evidence="2">Protein kinase domain-containing protein</fullName>
    </recommendedName>
</protein>
<sequence>MSIDSCVSFGVYNTPPSVSYTAYQDLQDTSANAGTLVTENYVILNLLGSGGFASVYKAESKQDQDLYAIKVMLRVHKTYDFMNIIVQIQIIILFLN</sequence>
<evidence type="ECO:0000313" key="3">
    <source>
        <dbReference type="EMBL" id="EGG08037.1"/>
    </source>
</evidence>
<dbReference type="GO" id="GO:0004672">
    <property type="term" value="F:protein kinase activity"/>
    <property type="evidence" value="ECO:0007669"/>
    <property type="project" value="InterPro"/>
</dbReference>
<keyword evidence="1" id="KW-0067">ATP-binding</keyword>
<dbReference type="HOGENOM" id="CLU_2360158_0_0_1"/>
<feature type="domain" description="Protein kinase" evidence="2">
    <location>
        <begin position="41"/>
        <end position="96"/>
    </location>
</feature>
<dbReference type="Gene3D" id="3.30.200.20">
    <property type="entry name" value="Phosphorylase Kinase, domain 1"/>
    <property type="match status" value="1"/>
</dbReference>
<dbReference type="EMBL" id="GL883102">
    <property type="protein sequence ID" value="EGG08037.1"/>
    <property type="molecule type" value="Genomic_DNA"/>
</dbReference>
<dbReference type="InterPro" id="IPR017441">
    <property type="entry name" value="Protein_kinase_ATP_BS"/>
</dbReference>
<dbReference type="KEGG" id="mlr:MELLADRAFT_85232"/>
<evidence type="ECO:0000259" key="2">
    <source>
        <dbReference type="PROSITE" id="PS50011"/>
    </source>
</evidence>
<dbReference type="InParanoid" id="F4RI08"/>
<dbReference type="InterPro" id="IPR011009">
    <property type="entry name" value="Kinase-like_dom_sf"/>
</dbReference>
<name>F4RI08_MELLP</name>
<evidence type="ECO:0000256" key="1">
    <source>
        <dbReference type="PROSITE-ProRule" id="PRU10141"/>
    </source>
</evidence>
<dbReference type="GeneID" id="18933768"/>